<dbReference type="STRING" id="758803.SAMN05421803_10262"/>
<feature type="transmembrane region" description="Helical" evidence="9">
    <location>
        <begin position="48"/>
        <end position="68"/>
    </location>
</feature>
<evidence type="ECO:0000256" key="2">
    <source>
        <dbReference type="ARBA" id="ARBA00022448"/>
    </source>
</evidence>
<keyword evidence="11" id="KW-1185">Reference proteome</keyword>
<evidence type="ECO:0000256" key="5">
    <source>
        <dbReference type="ARBA" id="ARBA00022989"/>
    </source>
</evidence>
<keyword evidence="5 9" id="KW-1133">Transmembrane helix</keyword>
<dbReference type="Pfam" id="PF02386">
    <property type="entry name" value="TrkH"/>
    <property type="match status" value="1"/>
</dbReference>
<feature type="transmembrane region" description="Helical" evidence="9">
    <location>
        <begin position="80"/>
        <end position="101"/>
    </location>
</feature>
<feature type="transmembrane region" description="Helical" evidence="9">
    <location>
        <begin position="166"/>
        <end position="186"/>
    </location>
</feature>
<dbReference type="GO" id="GO:0005886">
    <property type="term" value="C:plasma membrane"/>
    <property type="evidence" value="ECO:0007669"/>
    <property type="project" value="UniProtKB-SubCell"/>
</dbReference>
<feature type="transmembrane region" description="Helical" evidence="9">
    <location>
        <begin position="268"/>
        <end position="287"/>
    </location>
</feature>
<dbReference type="EMBL" id="FQZK01000002">
    <property type="protein sequence ID" value="SHI78028.1"/>
    <property type="molecule type" value="Genomic_DNA"/>
</dbReference>
<gene>
    <name evidence="10" type="ORF">SAMN05421803_10262</name>
</gene>
<dbReference type="InterPro" id="IPR003445">
    <property type="entry name" value="Cat_transpt"/>
</dbReference>
<keyword evidence="6" id="KW-0406">Ion transport</keyword>
<feature type="region of interest" description="Disordered" evidence="8">
    <location>
        <begin position="1"/>
        <end position="20"/>
    </location>
</feature>
<proteinExistence type="predicted"/>
<dbReference type="GO" id="GO:0030001">
    <property type="term" value="P:metal ion transport"/>
    <property type="evidence" value="ECO:0007669"/>
    <property type="project" value="UniProtKB-ARBA"/>
</dbReference>
<evidence type="ECO:0000256" key="8">
    <source>
        <dbReference type="SAM" id="MobiDB-lite"/>
    </source>
</evidence>
<accession>A0A1M6DYD4</accession>
<feature type="transmembrane region" description="Helical" evidence="9">
    <location>
        <begin position="383"/>
        <end position="406"/>
    </location>
</feature>
<organism evidence="10 11">
    <name type="scientific">Nocardiopsis flavescens</name>
    <dbReference type="NCBI Taxonomy" id="758803"/>
    <lineage>
        <taxon>Bacteria</taxon>
        <taxon>Bacillati</taxon>
        <taxon>Actinomycetota</taxon>
        <taxon>Actinomycetes</taxon>
        <taxon>Streptosporangiales</taxon>
        <taxon>Nocardiopsidaceae</taxon>
        <taxon>Nocardiopsis</taxon>
    </lineage>
</organism>
<feature type="transmembrane region" description="Helical" evidence="9">
    <location>
        <begin position="228"/>
        <end position="248"/>
    </location>
</feature>
<dbReference type="PANTHER" id="PTHR32024:SF1">
    <property type="entry name" value="KTR SYSTEM POTASSIUM UPTAKE PROTEIN B"/>
    <property type="match status" value="1"/>
</dbReference>
<feature type="transmembrane region" description="Helical" evidence="9">
    <location>
        <begin position="413"/>
        <end position="433"/>
    </location>
</feature>
<comment type="subcellular location">
    <subcellularLocation>
        <location evidence="1">Cell membrane</location>
        <topology evidence="1">Multi-pass membrane protein</topology>
    </subcellularLocation>
</comment>
<feature type="transmembrane region" description="Helical" evidence="9">
    <location>
        <begin position="107"/>
        <end position="136"/>
    </location>
</feature>
<evidence type="ECO:0000256" key="9">
    <source>
        <dbReference type="SAM" id="Phobius"/>
    </source>
</evidence>
<evidence type="ECO:0000256" key="1">
    <source>
        <dbReference type="ARBA" id="ARBA00004651"/>
    </source>
</evidence>
<evidence type="ECO:0000313" key="11">
    <source>
        <dbReference type="Proteomes" id="UP000184452"/>
    </source>
</evidence>
<evidence type="ECO:0000256" key="4">
    <source>
        <dbReference type="ARBA" id="ARBA00022692"/>
    </source>
</evidence>
<keyword evidence="2" id="KW-0813">Transport</keyword>
<feature type="compositionally biased region" description="Basic and acidic residues" evidence="8">
    <location>
        <begin position="1"/>
        <end position="18"/>
    </location>
</feature>
<dbReference type="AlphaFoldDB" id="A0A1M6DYD4"/>
<dbReference type="PANTHER" id="PTHR32024">
    <property type="entry name" value="TRK SYSTEM POTASSIUM UPTAKE PROTEIN TRKG-RELATED"/>
    <property type="match status" value="1"/>
</dbReference>
<evidence type="ECO:0000256" key="3">
    <source>
        <dbReference type="ARBA" id="ARBA00022475"/>
    </source>
</evidence>
<evidence type="ECO:0000256" key="7">
    <source>
        <dbReference type="ARBA" id="ARBA00023136"/>
    </source>
</evidence>
<dbReference type="Proteomes" id="UP000184452">
    <property type="component" value="Unassembled WGS sequence"/>
</dbReference>
<evidence type="ECO:0000256" key="6">
    <source>
        <dbReference type="ARBA" id="ARBA00023065"/>
    </source>
</evidence>
<dbReference type="GO" id="GO:0008324">
    <property type="term" value="F:monoatomic cation transmembrane transporter activity"/>
    <property type="evidence" value="ECO:0007669"/>
    <property type="project" value="InterPro"/>
</dbReference>
<keyword evidence="7 9" id="KW-0472">Membrane</keyword>
<feature type="transmembrane region" description="Helical" evidence="9">
    <location>
        <begin position="439"/>
        <end position="465"/>
    </location>
</feature>
<evidence type="ECO:0000313" key="10">
    <source>
        <dbReference type="EMBL" id="SHI78028.1"/>
    </source>
</evidence>
<keyword evidence="4 9" id="KW-0812">Transmembrane</keyword>
<feature type="transmembrane region" description="Helical" evidence="9">
    <location>
        <begin position="330"/>
        <end position="363"/>
    </location>
</feature>
<sequence length="482" mass="51715">MTRPDGRGPRDRPPERRRGPFAALSGAVRTMRAKARQEPNPHPWGKPAQLFLLVFVTVDLIGTGLLMTPVTTNDLHGLGFVDALFTATSALSVCGLTVLTLGEELNIVGQLIVLFLMQVGGIGIMTLASLLGVAVIHKFGLRMQLAVRAELPTVAAGDVSGVVSRVAKICLIVEGLVFLCITPRLWLGYDMSLGEAAYSGLFHSVSAFTNAGLALYSDSFMRFSGDPFILVPCAVAIILGAFGFPVLVEIRRRLRTPRRWSLHTKLTLTTTVVLYAAGIVLVTAMEWSNPATLGAMPWYARFTDGFFHGVVPRSGGFNSLATGEMRDSTLLLTIMLMFVGGGSGGTAGGIKVATLAVIVLVILAEVRGHSTVHVFDRQLPNEVIRQALSLIFLSATVIAVCTIILLEGTRFHLLPVLFEVVSAFGVVGMSTGITADLPGWGQCMLTLLMVAGRIGPITFVTALAFRDRRRRYSLAESRPIIG</sequence>
<protein>
    <submittedName>
        <fullName evidence="10">Trk-type K+ transport system, membrane component</fullName>
    </submittedName>
</protein>
<keyword evidence="3" id="KW-1003">Cell membrane</keyword>
<name>A0A1M6DYD4_9ACTN</name>
<reference evidence="10 11" key="1">
    <citation type="submission" date="2016-11" db="EMBL/GenBank/DDBJ databases">
        <authorList>
            <person name="Jaros S."/>
            <person name="Januszkiewicz K."/>
            <person name="Wedrychowicz H."/>
        </authorList>
    </citation>
    <scope>NUCLEOTIDE SEQUENCE [LARGE SCALE GENOMIC DNA]</scope>
    <source>
        <strain evidence="10 11">CGMCC 4.5723</strain>
    </source>
</reference>